<proteinExistence type="predicted"/>
<organism evidence="2 3">
    <name type="scientific">Aspergillus versicolor CBS 583.65</name>
    <dbReference type="NCBI Taxonomy" id="1036611"/>
    <lineage>
        <taxon>Eukaryota</taxon>
        <taxon>Fungi</taxon>
        <taxon>Dikarya</taxon>
        <taxon>Ascomycota</taxon>
        <taxon>Pezizomycotina</taxon>
        <taxon>Eurotiomycetes</taxon>
        <taxon>Eurotiomycetidae</taxon>
        <taxon>Eurotiales</taxon>
        <taxon>Aspergillaceae</taxon>
        <taxon>Aspergillus</taxon>
        <taxon>Aspergillus subgen. Nidulantes</taxon>
    </lineage>
</organism>
<name>A0A1L9PCN5_ASPVE</name>
<sequence>MESFKRRWPSSTEEDGDNKRLCRGLMDGPADTDAVFNYIPEGQAQSYPQLCGLLNDQQFAVEEEYFRGTTSADNMDQYFYPGDGAYALPEISSFGDISMLDYNSMDFAFGLPEWSSYDNSNDVFDSTHQLCWNQPEIELGNDITDLSSLNVGPVEQTTPSLLEVPTISPSPISTRIATPGSISEVPGYRCSTITASSDTLRPLPAHESLGAETSTSDKMPEMVDESISRDEDAVMENGVEHAAEGAQFNTCFGEVRSPCTREIQAKKARLWWG</sequence>
<evidence type="ECO:0000313" key="2">
    <source>
        <dbReference type="EMBL" id="OJI99278.1"/>
    </source>
</evidence>
<evidence type="ECO:0000313" key="3">
    <source>
        <dbReference type="Proteomes" id="UP000184073"/>
    </source>
</evidence>
<dbReference type="GeneID" id="63729883"/>
<accession>A0A1L9PCN5</accession>
<dbReference type="EMBL" id="KV878126">
    <property type="protein sequence ID" value="OJI99278.1"/>
    <property type="molecule type" value="Genomic_DNA"/>
</dbReference>
<dbReference type="Proteomes" id="UP000184073">
    <property type="component" value="Unassembled WGS sequence"/>
</dbReference>
<feature type="region of interest" description="Disordered" evidence="1">
    <location>
        <begin position="1"/>
        <end position="20"/>
    </location>
</feature>
<protein>
    <submittedName>
        <fullName evidence="2">Uncharacterized protein</fullName>
    </submittedName>
</protein>
<dbReference type="RefSeq" id="XP_040665041.1">
    <property type="nucleotide sequence ID" value="XM_040814372.1"/>
</dbReference>
<keyword evidence="3" id="KW-1185">Reference proteome</keyword>
<dbReference type="AlphaFoldDB" id="A0A1L9PCN5"/>
<evidence type="ECO:0000256" key="1">
    <source>
        <dbReference type="SAM" id="MobiDB-lite"/>
    </source>
</evidence>
<gene>
    <name evidence="2" type="ORF">ASPVEDRAFT_508064</name>
</gene>
<dbReference type="VEuPathDB" id="FungiDB:ASPVEDRAFT_508064"/>
<feature type="region of interest" description="Disordered" evidence="1">
    <location>
        <begin position="201"/>
        <end position="221"/>
    </location>
</feature>
<reference evidence="3" key="1">
    <citation type="journal article" date="2017" name="Genome Biol.">
        <title>Comparative genomics reveals high biological diversity and specific adaptations in the industrially and medically important fungal genus Aspergillus.</title>
        <authorList>
            <person name="de Vries R.P."/>
            <person name="Riley R."/>
            <person name="Wiebenga A."/>
            <person name="Aguilar-Osorio G."/>
            <person name="Amillis S."/>
            <person name="Uchima C.A."/>
            <person name="Anderluh G."/>
            <person name="Asadollahi M."/>
            <person name="Askin M."/>
            <person name="Barry K."/>
            <person name="Battaglia E."/>
            <person name="Bayram O."/>
            <person name="Benocci T."/>
            <person name="Braus-Stromeyer S.A."/>
            <person name="Caldana C."/>
            <person name="Canovas D."/>
            <person name="Cerqueira G.C."/>
            <person name="Chen F."/>
            <person name="Chen W."/>
            <person name="Choi C."/>
            <person name="Clum A."/>
            <person name="Dos Santos R.A."/>
            <person name="Damasio A.R."/>
            <person name="Diallinas G."/>
            <person name="Emri T."/>
            <person name="Fekete E."/>
            <person name="Flipphi M."/>
            <person name="Freyberg S."/>
            <person name="Gallo A."/>
            <person name="Gournas C."/>
            <person name="Habgood R."/>
            <person name="Hainaut M."/>
            <person name="Harispe M.L."/>
            <person name="Henrissat B."/>
            <person name="Hilden K.S."/>
            <person name="Hope R."/>
            <person name="Hossain A."/>
            <person name="Karabika E."/>
            <person name="Karaffa L."/>
            <person name="Karanyi Z."/>
            <person name="Krasevec N."/>
            <person name="Kuo A."/>
            <person name="Kusch H."/>
            <person name="LaButti K."/>
            <person name="Lagendijk E.L."/>
            <person name="Lapidus A."/>
            <person name="Levasseur A."/>
            <person name="Lindquist E."/>
            <person name="Lipzen A."/>
            <person name="Logrieco A.F."/>
            <person name="MacCabe A."/>
            <person name="Maekelae M.R."/>
            <person name="Malavazi I."/>
            <person name="Melin P."/>
            <person name="Meyer V."/>
            <person name="Mielnichuk N."/>
            <person name="Miskei M."/>
            <person name="Molnar A.P."/>
            <person name="Mule G."/>
            <person name="Ngan C.Y."/>
            <person name="Orejas M."/>
            <person name="Orosz E."/>
            <person name="Ouedraogo J.P."/>
            <person name="Overkamp K.M."/>
            <person name="Park H.-S."/>
            <person name="Perrone G."/>
            <person name="Piumi F."/>
            <person name="Punt P.J."/>
            <person name="Ram A.F."/>
            <person name="Ramon A."/>
            <person name="Rauscher S."/>
            <person name="Record E."/>
            <person name="Riano-Pachon D.M."/>
            <person name="Robert V."/>
            <person name="Roehrig J."/>
            <person name="Ruller R."/>
            <person name="Salamov A."/>
            <person name="Salih N.S."/>
            <person name="Samson R.A."/>
            <person name="Sandor E."/>
            <person name="Sanguinetti M."/>
            <person name="Schuetze T."/>
            <person name="Sepcic K."/>
            <person name="Shelest E."/>
            <person name="Sherlock G."/>
            <person name="Sophianopoulou V."/>
            <person name="Squina F.M."/>
            <person name="Sun H."/>
            <person name="Susca A."/>
            <person name="Todd R.B."/>
            <person name="Tsang A."/>
            <person name="Unkles S.E."/>
            <person name="van de Wiele N."/>
            <person name="van Rossen-Uffink D."/>
            <person name="Oliveira J.V."/>
            <person name="Vesth T.C."/>
            <person name="Visser J."/>
            <person name="Yu J.-H."/>
            <person name="Zhou M."/>
            <person name="Andersen M.R."/>
            <person name="Archer D.B."/>
            <person name="Baker S.E."/>
            <person name="Benoit I."/>
            <person name="Brakhage A.A."/>
            <person name="Braus G.H."/>
            <person name="Fischer R."/>
            <person name="Frisvad J.C."/>
            <person name="Goldman G.H."/>
            <person name="Houbraken J."/>
            <person name="Oakley B."/>
            <person name="Pocsi I."/>
            <person name="Scazzocchio C."/>
            <person name="Seiboth B."/>
            <person name="vanKuyk P.A."/>
            <person name="Wortman J."/>
            <person name="Dyer P.S."/>
            <person name="Grigoriev I.V."/>
        </authorList>
    </citation>
    <scope>NUCLEOTIDE SEQUENCE [LARGE SCALE GENOMIC DNA]</scope>
    <source>
        <strain evidence="3">CBS 583.65</strain>
    </source>
</reference>